<evidence type="ECO:0000313" key="10">
    <source>
        <dbReference type="Proteomes" id="UP000009236"/>
    </source>
</evidence>
<sequence length="370" mass="38784">MKIATRTGRSAGLWSDRLGAPATRALQVLILLALAACVVFAMMRLKLLVIPLLIAVILAAALAPVVRYLKRHGWPPLLATWTTLLGALGLLSLIIWLVGREFRDEWPLLVEEAGRGLDELERFATEGPIPISEAQLEQARQAATQALTSDAVQAGAVRGATAAIEAVAGLFLGLVVLFFLLKDGRKIYSFLLTPLQPYTRQRALRIGDRSVDVLGGYVRGTAIIAFVDAFFIGLALVILGVPLALPLAIVVFLGAFIPLIGAVLAGVLAALVALVTNGPVTALIVVAVIIGVNQLEGDLLAPVIMGRVLALHPLAVLLALTAGTILAGFVGALLAVPIAAVSWAAIKEWVATSPSHEVVVAEAEPPPDEG</sequence>
<dbReference type="KEGG" id="iva:Isova_0175"/>
<keyword evidence="5 8" id="KW-0812">Transmembrane</keyword>
<protein>
    <recommendedName>
        <fullName evidence="11">AI-2E family transporter</fullName>
    </recommendedName>
</protein>
<feature type="transmembrane region" description="Helical" evidence="8">
    <location>
        <begin position="48"/>
        <end position="66"/>
    </location>
</feature>
<evidence type="ECO:0008006" key="11">
    <source>
        <dbReference type="Google" id="ProtNLM"/>
    </source>
</evidence>
<accession>F6FRP3</accession>
<dbReference type="eggNOG" id="COG0628">
    <property type="taxonomic scope" value="Bacteria"/>
</dbReference>
<gene>
    <name evidence="9" type="ordered locus">Isova_0175</name>
</gene>
<evidence type="ECO:0000256" key="5">
    <source>
        <dbReference type="ARBA" id="ARBA00022692"/>
    </source>
</evidence>
<dbReference type="InterPro" id="IPR002549">
    <property type="entry name" value="AI-2E-like"/>
</dbReference>
<dbReference type="Pfam" id="PF01594">
    <property type="entry name" value="AI-2E_transport"/>
    <property type="match status" value="1"/>
</dbReference>
<keyword evidence="6 8" id="KW-1133">Transmembrane helix</keyword>
<reference evidence="9 10" key="1">
    <citation type="submission" date="2011-05" db="EMBL/GenBank/DDBJ databases">
        <title>Complete sequence of Isoptericola variabilis 225.</title>
        <authorList>
            <consortium name="US DOE Joint Genome Institute"/>
            <person name="Lucas S."/>
            <person name="Han J."/>
            <person name="Lapidus A."/>
            <person name="Cheng J.-F."/>
            <person name="Goodwin L."/>
            <person name="Pitluck S."/>
            <person name="Peters L."/>
            <person name="Mikhailova N."/>
            <person name="Zeytun A."/>
            <person name="Han C."/>
            <person name="Tapia R."/>
            <person name="Land M."/>
            <person name="Hauser L."/>
            <person name="Kyrpides N."/>
            <person name="Ivanova N."/>
            <person name="Pagani I."/>
            <person name="Siebers A."/>
            <person name="Allgaier M."/>
            <person name="Thelen M."/>
            <person name="Hugenholtz P."/>
            <person name="Gladden J."/>
            <person name="Woyke T."/>
        </authorList>
    </citation>
    <scope>NUCLEOTIDE SEQUENCE [LARGE SCALE GENOMIC DNA]</scope>
    <source>
        <strain evidence="10">225</strain>
    </source>
</reference>
<evidence type="ECO:0000256" key="2">
    <source>
        <dbReference type="ARBA" id="ARBA00009773"/>
    </source>
</evidence>
<keyword evidence="7 8" id="KW-0472">Membrane</keyword>
<keyword evidence="3" id="KW-0813">Transport</keyword>
<proteinExistence type="inferred from homology"/>
<name>F6FRP3_ISOV2</name>
<keyword evidence="4" id="KW-1003">Cell membrane</keyword>
<dbReference type="RefSeq" id="WP_013837379.1">
    <property type="nucleotide sequence ID" value="NC_015588.1"/>
</dbReference>
<evidence type="ECO:0000313" key="9">
    <source>
        <dbReference type="EMBL" id="AEG42984.1"/>
    </source>
</evidence>
<evidence type="ECO:0000256" key="1">
    <source>
        <dbReference type="ARBA" id="ARBA00004651"/>
    </source>
</evidence>
<dbReference type="GO" id="GO:0005886">
    <property type="term" value="C:plasma membrane"/>
    <property type="evidence" value="ECO:0007669"/>
    <property type="project" value="UniProtKB-SubCell"/>
</dbReference>
<comment type="subcellular location">
    <subcellularLocation>
        <location evidence="1">Cell membrane</location>
        <topology evidence="1">Multi-pass membrane protein</topology>
    </subcellularLocation>
</comment>
<comment type="similarity">
    <text evidence="2">Belongs to the autoinducer-2 exporter (AI-2E) (TC 2.A.86) family.</text>
</comment>
<feature type="transmembrane region" description="Helical" evidence="8">
    <location>
        <begin position="263"/>
        <end position="292"/>
    </location>
</feature>
<evidence type="ECO:0000256" key="7">
    <source>
        <dbReference type="ARBA" id="ARBA00023136"/>
    </source>
</evidence>
<dbReference type="GO" id="GO:0055085">
    <property type="term" value="P:transmembrane transport"/>
    <property type="evidence" value="ECO:0007669"/>
    <property type="project" value="TreeGrafter"/>
</dbReference>
<organism evidence="10">
    <name type="scientific">Isoptericola variabilis (strain 225)</name>
    <dbReference type="NCBI Taxonomy" id="743718"/>
    <lineage>
        <taxon>Bacteria</taxon>
        <taxon>Bacillati</taxon>
        <taxon>Actinomycetota</taxon>
        <taxon>Actinomycetes</taxon>
        <taxon>Micrococcales</taxon>
        <taxon>Promicromonosporaceae</taxon>
        <taxon>Isoptericola</taxon>
    </lineage>
</organism>
<keyword evidence="10" id="KW-1185">Reference proteome</keyword>
<dbReference type="PANTHER" id="PTHR21716">
    <property type="entry name" value="TRANSMEMBRANE PROTEIN"/>
    <property type="match status" value="1"/>
</dbReference>
<dbReference type="Proteomes" id="UP000009236">
    <property type="component" value="Chromosome"/>
</dbReference>
<dbReference type="EMBL" id="CP002810">
    <property type="protein sequence ID" value="AEG42984.1"/>
    <property type="molecule type" value="Genomic_DNA"/>
</dbReference>
<feature type="transmembrane region" description="Helical" evidence="8">
    <location>
        <begin position="229"/>
        <end position="257"/>
    </location>
</feature>
<evidence type="ECO:0000256" key="3">
    <source>
        <dbReference type="ARBA" id="ARBA00022448"/>
    </source>
</evidence>
<evidence type="ECO:0000256" key="8">
    <source>
        <dbReference type="SAM" id="Phobius"/>
    </source>
</evidence>
<dbReference type="PANTHER" id="PTHR21716:SF53">
    <property type="entry name" value="PERMEASE PERM-RELATED"/>
    <property type="match status" value="1"/>
</dbReference>
<feature type="transmembrane region" description="Helical" evidence="8">
    <location>
        <begin position="162"/>
        <end position="181"/>
    </location>
</feature>
<dbReference type="STRING" id="743718.Isova_0175"/>
<feature type="transmembrane region" description="Helical" evidence="8">
    <location>
        <begin position="325"/>
        <end position="346"/>
    </location>
</feature>
<evidence type="ECO:0000256" key="6">
    <source>
        <dbReference type="ARBA" id="ARBA00022989"/>
    </source>
</evidence>
<feature type="transmembrane region" description="Helical" evidence="8">
    <location>
        <begin position="21"/>
        <end position="42"/>
    </location>
</feature>
<evidence type="ECO:0000256" key="4">
    <source>
        <dbReference type="ARBA" id="ARBA00022475"/>
    </source>
</evidence>
<dbReference type="HOGENOM" id="CLU_031275_3_2_11"/>
<dbReference type="AlphaFoldDB" id="F6FRP3"/>
<feature type="transmembrane region" description="Helical" evidence="8">
    <location>
        <begin position="78"/>
        <end position="99"/>
    </location>
</feature>